<gene>
    <name evidence="2" type="ORF">BDV26DRAFT_260354</name>
</gene>
<keyword evidence="3" id="KW-1185">Reference proteome</keyword>
<feature type="domain" description="F-box" evidence="1">
    <location>
        <begin position="1"/>
        <end position="41"/>
    </location>
</feature>
<dbReference type="Pfam" id="PF12937">
    <property type="entry name" value="F-box-like"/>
    <property type="match status" value="1"/>
</dbReference>
<evidence type="ECO:0000259" key="1">
    <source>
        <dbReference type="Pfam" id="PF12937"/>
    </source>
</evidence>
<dbReference type="InterPro" id="IPR032675">
    <property type="entry name" value="LRR_dom_sf"/>
</dbReference>
<name>A0A5N7BB33_9EURO</name>
<dbReference type="SUPFAM" id="SSF81383">
    <property type="entry name" value="F-box domain"/>
    <property type="match status" value="1"/>
</dbReference>
<dbReference type="Proteomes" id="UP000326198">
    <property type="component" value="Unassembled WGS sequence"/>
</dbReference>
<dbReference type="InterPro" id="IPR036047">
    <property type="entry name" value="F-box-like_dom_sf"/>
</dbReference>
<evidence type="ECO:0000313" key="3">
    <source>
        <dbReference type="Proteomes" id="UP000326198"/>
    </source>
</evidence>
<dbReference type="OrthoDB" id="2305901at2759"/>
<dbReference type="SUPFAM" id="SSF52047">
    <property type="entry name" value="RNI-like"/>
    <property type="match status" value="1"/>
</dbReference>
<accession>A0A5N7BB33</accession>
<proteinExistence type="predicted"/>
<protein>
    <recommendedName>
        <fullName evidence="1">F-box domain-containing protein</fullName>
    </recommendedName>
</protein>
<dbReference type="Gene3D" id="3.80.10.10">
    <property type="entry name" value="Ribonuclease Inhibitor"/>
    <property type="match status" value="1"/>
</dbReference>
<dbReference type="EMBL" id="ML736200">
    <property type="protein sequence ID" value="KAE8378979.1"/>
    <property type="molecule type" value="Genomic_DNA"/>
</dbReference>
<dbReference type="AlphaFoldDB" id="A0A5N7BB33"/>
<reference evidence="2 3" key="1">
    <citation type="submission" date="2019-04" db="EMBL/GenBank/DDBJ databases">
        <title>Friends and foes A comparative genomics studyof 23 Aspergillus species from section Flavi.</title>
        <authorList>
            <consortium name="DOE Joint Genome Institute"/>
            <person name="Kjaerbolling I."/>
            <person name="Vesth T."/>
            <person name="Frisvad J.C."/>
            <person name="Nybo J.L."/>
            <person name="Theobald S."/>
            <person name="Kildgaard S."/>
            <person name="Isbrandt T."/>
            <person name="Kuo A."/>
            <person name="Sato A."/>
            <person name="Lyhne E.K."/>
            <person name="Kogle M.E."/>
            <person name="Wiebenga A."/>
            <person name="Kun R.S."/>
            <person name="Lubbers R.J."/>
            <person name="Makela M.R."/>
            <person name="Barry K."/>
            <person name="Chovatia M."/>
            <person name="Clum A."/>
            <person name="Daum C."/>
            <person name="Haridas S."/>
            <person name="He G."/>
            <person name="LaButti K."/>
            <person name="Lipzen A."/>
            <person name="Mondo S."/>
            <person name="Riley R."/>
            <person name="Salamov A."/>
            <person name="Simmons B.A."/>
            <person name="Magnuson J.K."/>
            <person name="Henrissat B."/>
            <person name="Mortensen U.H."/>
            <person name="Larsen T.O."/>
            <person name="Devries R.P."/>
            <person name="Grigoriev I.V."/>
            <person name="Machida M."/>
            <person name="Baker S.E."/>
            <person name="Andersen M.R."/>
        </authorList>
    </citation>
    <scope>NUCLEOTIDE SEQUENCE [LARGE SCALE GENOMIC DNA]</scope>
    <source>
        <strain evidence="2 3">IBT 29228</strain>
    </source>
</reference>
<dbReference type="InterPro" id="IPR001810">
    <property type="entry name" value="F-box_dom"/>
</dbReference>
<evidence type="ECO:0000313" key="2">
    <source>
        <dbReference type="EMBL" id="KAE8378979.1"/>
    </source>
</evidence>
<organism evidence="2 3">
    <name type="scientific">Aspergillus bertholletiae</name>
    <dbReference type="NCBI Taxonomy" id="1226010"/>
    <lineage>
        <taxon>Eukaryota</taxon>
        <taxon>Fungi</taxon>
        <taxon>Dikarya</taxon>
        <taxon>Ascomycota</taxon>
        <taxon>Pezizomycotina</taxon>
        <taxon>Eurotiomycetes</taxon>
        <taxon>Eurotiomycetidae</taxon>
        <taxon>Eurotiales</taxon>
        <taxon>Aspergillaceae</taxon>
        <taxon>Aspergillus</taxon>
        <taxon>Aspergillus subgen. Circumdati</taxon>
    </lineage>
</organism>
<sequence length="409" mass="46213">MDRLPAEILLRIFSYLLPNLSPVLRVNSRWFDCGASLLWREAFWFHLSRMPKDRRMVYAAAIGGLFLSETAKEQVEEFSHLAYPRLKHLHIDSDPKAKVKVEWLKRYMHAGLQAIEFGGDFHPELLLHLQNNCHQLRKISISNPSERLTLDIFLNFLQNSSVTKLSLDGSHVHTLLWNPDALDHLANRGNLEELSFGYTIERLPEGIQALPLIQSVRKLSVSVMHDVFPFVISSFPSLHDLELNLEGGRKRAVNKMNGSDLKPLSRLTQLRCLDISIDGVMNFGSDDLAFLKGLKHLTKLSLTGREKTGVTAAGFKHTDLEDLLAHLPNLQALTFHMYRLDLTSETLAAIGQSCPLLSYVNLTGGFNILQLKTCQVPLFPRTRSISLNYFTSLVIDPTSGTPHIKEGFQ</sequence>